<dbReference type="Pfam" id="PF00291">
    <property type="entry name" value="PALP"/>
    <property type="match status" value="1"/>
</dbReference>
<dbReference type="InterPro" id="IPR000644">
    <property type="entry name" value="CBS_dom"/>
</dbReference>
<keyword evidence="7" id="KW-0456">Lyase</keyword>
<proteinExistence type="inferred from homology"/>
<dbReference type="SUPFAM" id="SSF53686">
    <property type="entry name" value="Tryptophan synthase beta subunit-like PLP-dependent enzymes"/>
    <property type="match status" value="1"/>
</dbReference>
<evidence type="ECO:0000256" key="1">
    <source>
        <dbReference type="ARBA" id="ARBA00001933"/>
    </source>
</evidence>
<evidence type="ECO:0000256" key="3">
    <source>
        <dbReference type="ARBA" id="ARBA00007103"/>
    </source>
</evidence>
<reference evidence="13 14" key="1">
    <citation type="journal article" date="2019" name="Int. J. Syst. Evol. Microbiol.">
        <title>The Global Catalogue of Microorganisms (GCM) 10K type strain sequencing project: providing services to taxonomists for standard genome sequencing and annotation.</title>
        <authorList>
            <consortium name="The Broad Institute Genomics Platform"/>
            <consortium name="The Broad Institute Genome Sequencing Center for Infectious Disease"/>
            <person name="Wu L."/>
            <person name="Ma J."/>
        </authorList>
    </citation>
    <scope>NUCLEOTIDE SEQUENCE [LARGE SCALE GENOMIC DNA]</scope>
    <source>
        <strain evidence="13 14">JCM 15572</strain>
    </source>
</reference>
<dbReference type="InterPro" id="IPR001216">
    <property type="entry name" value="P-phosphate_BS"/>
</dbReference>
<comment type="pathway">
    <text evidence="2">Amino-acid biosynthesis; L-cysteine biosynthesis; L-cysteine from L-homocysteine and L-serine: step 1/2.</text>
</comment>
<dbReference type="Gene3D" id="3.40.50.1100">
    <property type="match status" value="2"/>
</dbReference>
<evidence type="ECO:0000256" key="9">
    <source>
        <dbReference type="ARBA" id="ARBA00047490"/>
    </source>
</evidence>
<dbReference type="PROSITE" id="PS51371">
    <property type="entry name" value="CBS"/>
    <property type="match status" value="1"/>
</dbReference>
<evidence type="ECO:0000256" key="6">
    <source>
        <dbReference type="ARBA" id="ARBA00023122"/>
    </source>
</evidence>
<comment type="caution">
    <text evidence="13">The sequence shown here is derived from an EMBL/GenBank/DDBJ whole genome shotgun (WGS) entry which is preliminary data.</text>
</comment>
<comment type="similarity">
    <text evidence="3">Belongs to the cysteine synthase/cystathionine beta-synthase family.</text>
</comment>
<evidence type="ECO:0000256" key="5">
    <source>
        <dbReference type="ARBA" id="ARBA00022898"/>
    </source>
</evidence>
<accession>A0ABN2DMG8</accession>
<evidence type="ECO:0000256" key="2">
    <source>
        <dbReference type="ARBA" id="ARBA00005003"/>
    </source>
</evidence>
<evidence type="ECO:0000256" key="10">
    <source>
        <dbReference type="NCBIfam" id="TIGR01137"/>
    </source>
</evidence>
<dbReference type="NCBIfam" id="TIGR01137">
    <property type="entry name" value="cysta_beta"/>
    <property type="match status" value="1"/>
</dbReference>
<dbReference type="InterPro" id="IPR036052">
    <property type="entry name" value="TrpB-like_PALP_sf"/>
</dbReference>
<name>A0ABN2DMG8_9ACTN</name>
<dbReference type="EC" id="4.2.1.22" evidence="4 10"/>
<dbReference type="PANTHER" id="PTHR10314">
    <property type="entry name" value="CYSTATHIONINE BETA-SYNTHASE"/>
    <property type="match status" value="1"/>
</dbReference>
<keyword evidence="5" id="KW-0663">Pyridoxal phosphate</keyword>
<dbReference type="InterPro" id="IPR001926">
    <property type="entry name" value="TrpB-like_PALP"/>
</dbReference>
<evidence type="ECO:0000256" key="11">
    <source>
        <dbReference type="PROSITE-ProRule" id="PRU00703"/>
    </source>
</evidence>
<dbReference type="InterPro" id="IPR005857">
    <property type="entry name" value="Cysta_beta_synth"/>
</dbReference>
<evidence type="ECO:0000313" key="14">
    <source>
        <dbReference type="Proteomes" id="UP001501705"/>
    </source>
</evidence>
<dbReference type="EMBL" id="BAAAPH010000013">
    <property type="protein sequence ID" value="GAA1580612.1"/>
    <property type="molecule type" value="Genomic_DNA"/>
</dbReference>
<protein>
    <recommendedName>
        <fullName evidence="8 10">Cystathionine beta-synthase</fullName>
        <ecNumber evidence="4 10">4.2.1.22</ecNumber>
    </recommendedName>
</protein>
<keyword evidence="6 11" id="KW-0129">CBS domain</keyword>
<keyword evidence="14" id="KW-1185">Reference proteome</keyword>
<organism evidence="13 14">
    <name type="scientific">Kribbella hippodromi</name>
    <dbReference type="NCBI Taxonomy" id="434347"/>
    <lineage>
        <taxon>Bacteria</taxon>
        <taxon>Bacillati</taxon>
        <taxon>Actinomycetota</taxon>
        <taxon>Actinomycetes</taxon>
        <taxon>Propionibacteriales</taxon>
        <taxon>Kribbellaceae</taxon>
        <taxon>Kribbella</taxon>
    </lineage>
</organism>
<evidence type="ECO:0000256" key="4">
    <source>
        <dbReference type="ARBA" id="ARBA00012041"/>
    </source>
</evidence>
<dbReference type="SMART" id="SM00116">
    <property type="entry name" value="CBS"/>
    <property type="match status" value="2"/>
</dbReference>
<evidence type="ECO:0000256" key="8">
    <source>
        <dbReference type="ARBA" id="ARBA00026192"/>
    </source>
</evidence>
<comment type="cofactor">
    <cofactor evidence="1">
        <name>pyridoxal 5'-phosphate</name>
        <dbReference type="ChEBI" id="CHEBI:597326"/>
    </cofactor>
</comment>
<evidence type="ECO:0000256" key="7">
    <source>
        <dbReference type="ARBA" id="ARBA00023239"/>
    </source>
</evidence>
<evidence type="ECO:0000313" key="13">
    <source>
        <dbReference type="EMBL" id="GAA1580612.1"/>
    </source>
</evidence>
<dbReference type="InterPro" id="IPR050214">
    <property type="entry name" value="Cys_Synth/Cystath_Beta-Synth"/>
</dbReference>
<dbReference type="CDD" id="cd01561">
    <property type="entry name" value="CBS_like"/>
    <property type="match status" value="1"/>
</dbReference>
<dbReference type="SUPFAM" id="SSF54631">
    <property type="entry name" value="CBS-domain pair"/>
    <property type="match status" value="1"/>
</dbReference>
<gene>
    <name evidence="13" type="ORF">GCM10009804_41500</name>
</gene>
<dbReference type="InterPro" id="IPR046342">
    <property type="entry name" value="CBS_dom_sf"/>
</dbReference>
<feature type="domain" description="CBS" evidence="12">
    <location>
        <begin position="353"/>
        <end position="414"/>
    </location>
</feature>
<evidence type="ECO:0000259" key="12">
    <source>
        <dbReference type="PROSITE" id="PS51371"/>
    </source>
</evidence>
<comment type="catalytic activity">
    <reaction evidence="9">
        <text>L-homocysteine + L-serine = L,L-cystathionine + H2O</text>
        <dbReference type="Rhea" id="RHEA:10112"/>
        <dbReference type="ChEBI" id="CHEBI:15377"/>
        <dbReference type="ChEBI" id="CHEBI:33384"/>
        <dbReference type="ChEBI" id="CHEBI:58161"/>
        <dbReference type="ChEBI" id="CHEBI:58199"/>
        <dbReference type="EC" id="4.2.1.22"/>
    </reaction>
</comment>
<dbReference type="Pfam" id="PF00571">
    <property type="entry name" value="CBS"/>
    <property type="match status" value="2"/>
</dbReference>
<sequence length="473" mass="50865">MQVKIGQRRWYHYSKDVRYAESLLDLVGNTPLVRLTKTTDGARPLVLAKVEYFNPGGSVKDRIAVRMIEAAEASGELKPGGTIVEPTSGNTGVGLAMVAQQKGYKCVFVCPDKVSEDKRNVLKAYGAEVVVCPTAVAPEHPDSYYNVSDRLVREIPGAWKPNQYANQNNPRSHYETTGPELWEQTEGKITHFVAGVGTGGTISGTGKYLKEVSGGRVQIVGADPEGSVYSGGTGRPYLVEGVGEDFWPETYDRDICDRVIEVSDADSFALTRRLAREEAMLVGGSAGMAAAAAIRLAHELDDPDAVIVVLLPDGGRGYLTKVFNDDWLAQYGFLAHARQGATLGDILSRKDGSLPGMVHTHPHETIAEAVAILREYGVSQMPVVRAEPPVMAAEVAGAVSERTLMDALYSGKARLADMVEQHMDPALPSLGAGEPVTKAVELLEGRDALMVLDDGKPVGVLTRQDLLVHLSAD</sequence>
<dbReference type="Proteomes" id="UP001501705">
    <property type="component" value="Unassembled WGS sequence"/>
</dbReference>
<dbReference type="PROSITE" id="PS00901">
    <property type="entry name" value="CYS_SYNTHASE"/>
    <property type="match status" value="1"/>
</dbReference>
<dbReference type="Gene3D" id="3.10.580.10">
    <property type="entry name" value="CBS-domain"/>
    <property type="match status" value="1"/>
</dbReference>